<evidence type="ECO:0000313" key="2">
    <source>
        <dbReference type="Proteomes" id="UP000009070"/>
    </source>
</evidence>
<reference evidence="1 2" key="1">
    <citation type="submission" date="2000-11" db="EMBL/GenBank/DDBJ databases">
        <title>Bacteriophage Felix O1: Genetic Characterization.</title>
        <authorList>
            <person name="Sriranganathan N."/>
            <person name="Whichard J.M."/>
            <person name="Pierson F.W."/>
            <person name="Kapur V."/>
            <person name="Weigt L.A."/>
        </authorList>
    </citation>
    <scope>NUCLEOTIDE SEQUENCE [LARGE SCALE GENOMIC DNA]</scope>
    <source>
        <strain evidence="1">Felix O1-VT1</strain>
    </source>
</reference>
<organismHost>
    <name type="scientific">Salmonella</name>
    <dbReference type="NCBI Taxonomy" id="590"/>
</organismHost>
<evidence type="ECO:0000313" key="1">
    <source>
        <dbReference type="EMBL" id="AAQ14631.1"/>
    </source>
</evidence>
<protein>
    <submittedName>
        <fullName evidence="1">Uncharacterized protein</fullName>
    </submittedName>
</protein>
<sequence length="52" mass="5986">MVLLLLGRHDDQSSGNLFCIFLRKSFSNPSQSFVPFKVNKSLQNFPSRCYAF</sequence>
<keyword evidence="2" id="KW-1185">Reference proteome</keyword>
<proteinExistence type="predicted"/>
<dbReference type="EMBL" id="AF320576">
    <property type="protein sequence ID" value="AAQ14631.1"/>
    <property type="molecule type" value="Genomic_DNA"/>
</dbReference>
<dbReference type="Proteomes" id="UP000009070">
    <property type="component" value="Segment"/>
</dbReference>
<name>Q6KGP8_BPFO1</name>
<accession>Q6KGP8</accession>
<organism evidence="1 2">
    <name type="scientific">Salmonella phage Felix O1 (isolate Felix O1-VT1)</name>
    <name type="common">Bacteriophage Felix O1</name>
    <dbReference type="NCBI Taxonomy" id="1283336"/>
    <lineage>
        <taxon>Viruses</taxon>
        <taxon>Duplodnaviria</taxon>
        <taxon>Heunggongvirae</taxon>
        <taxon>Uroviricota</taxon>
        <taxon>Caudoviricetes</taxon>
        <taxon>Andersonviridae</taxon>
        <taxon>Ounavirinae</taxon>
        <taxon>Felixounavirus</taxon>
        <taxon>Felixounavirus felixO1</taxon>
    </lineage>
</organism>